<feature type="compositionally biased region" description="Basic residues" evidence="1">
    <location>
        <begin position="344"/>
        <end position="358"/>
    </location>
</feature>
<sequence length="462" mass="52563">MQRRGSAQSTSRKTRPRSNLLKRLESSTFCPQVYNESYGLGKHQNIVNKLLKRSKIRLGSKFKHDQARTISARPIKEQNSCALQNQWMKGPTTHLDQSAMQAAQLSGTLSLGSKGSAKGIQGISTWKTNFPLQSLSSAQKTKQGRARVEILAGNKKSAEKDYTKEDQYGQRIVGQLDYQDFCKSRFTTSNENLVEKEINIQNKRMTLKKSICASNTIFERRLKKACFDTDKSNMRINERFRKGLEPTNNKSGHQILVNNKSKEVIREICRDLAAPESERIRRVIFKAYEGFNQNFLKSCVKFTSAASSGPPKGKVRCLKSKIKASLINSVRREGELLAQKVWKKSEKRTKKDKRKKKAANSNQNAARETVAHLKQSVTQREQFCAPTHSKIAQDNKKKLYLKYMCKRSISGPKTIKISHHHKQKFKKVMNFSLDDKLKEINTPAGGTSKNSKKVLKKVQFCT</sequence>
<evidence type="ECO:0000313" key="3">
    <source>
        <dbReference type="Proteomes" id="UP001295684"/>
    </source>
</evidence>
<keyword evidence="3" id="KW-1185">Reference proteome</keyword>
<dbReference type="Proteomes" id="UP001295684">
    <property type="component" value="Unassembled WGS sequence"/>
</dbReference>
<feature type="compositionally biased region" description="Polar residues" evidence="1">
    <location>
        <begin position="1"/>
        <end position="11"/>
    </location>
</feature>
<reference evidence="2" key="1">
    <citation type="submission" date="2023-07" db="EMBL/GenBank/DDBJ databases">
        <authorList>
            <consortium name="AG Swart"/>
            <person name="Singh M."/>
            <person name="Singh A."/>
            <person name="Seah K."/>
            <person name="Emmerich C."/>
        </authorList>
    </citation>
    <scope>NUCLEOTIDE SEQUENCE</scope>
    <source>
        <strain evidence="2">DP1</strain>
    </source>
</reference>
<comment type="caution">
    <text evidence="2">The sequence shown here is derived from an EMBL/GenBank/DDBJ whole genome shotgun (WGS) entry which is preliminary data.</text>
</comment>
<accession>A0AAD1Y9S9</accession>
<feature type="region of interest" description="Disordered" evidence="1">
    <location>
        <begin position="1"/>
        <end position="22"/>
    </location>
</feature>
<protein>
    <submittedName>
        <fullName evidence="2">Uncharacterized protein</fullName>
    </submittedName>
</protein>
<organism evidence="2 3">
    <name type="scientific">Euplotes crassus</name>
    <dbReference type="NCBI Taxonomy" id="5936"/>
    <lineage>
        <taxon>Eukaryota</taxon>
        <taxon>Sar</taxon>
        <taxon>Alveolata</taxon>
        <taxon>Ciliophora</taxon>
        <taxon>Intramacronucleata</taxon>
        <taxon>Spirotrichea</taxon>
        <taxon>Hypotrichia</taxon>
        <taxon>Euplotida</taxon>
        <taxon>Euplotidae</taxon>
        <taxon>Moneuplotes</taxon>
    </lineage>
</organism>
<evidence type="ECO:0000256" key="1">
    <source>
        <dbReference type="SAM" id="MobiDB-lite"/>
    </source>
</evidence>
<feature type="region of interest" description="Disordered" evidence="1">
    <location>
        <begin position="344"/>
        <end position="368"/>
    </location>
</feature>
<gene>
    <name evidence="2" type="ORF">ECRASSUSDP1_LOCUS28914</name>
</gene>
<dbReference type="AlphaFoldDB" id="A0AAD1Y9S9"/>
<proteinExistence type="predicted"/>
<name>A0AAD1Y9S9_EUPCR</name>
<evidence type="ECO:0000313" key="2">
    <source>
        <dbReference type="EMBL" id="CAI2387285.1"/>
    </source>
</evidence>
<dbReference type="EMBL" id="CAMPGE010029798">
    <property type="protein sequence ID" value="CAI2387285.1"/>
    <property type="molecule type" value="Genomic_DNA"/>
</dbReference>